<accession>A0A5Q4ZQT2</accession>
<dbReference type="PANTHER" id="PTHR30537">
    <property type="entry name" value="HTH-TYPE TRANSCRIPTIONAL REGULATOR"/>
    <property type="match status" value="1"/>
</dbReference>
<proteinExistence type="inferred from homology"/>
<dbReference type="InterPro" id="IPR000847">
    <property type="entry name" value="LysR_HTH_N"/>
</dbReference>
<organism evidence="6">
    <name type="scientific">Aliivibrio wodanis</name>
    <dbReference type="NCBI Taxonomy" id="80852"/>
    <lineage>
        <taxon>Bacteria</taxon>
        <taxon>Pseudomonadati</taxon>
        <taxon>Pseudomonadota</taxon>
        <taxon>Gammaproteobacteria</taxon>
        <taxon>Vibrionales</taxon>
        <taxon>Vibrionaceae</taxon>
        <taxon>Aliivibrio</taxon>
    </lineage>
</organism>
<dbReference type="SUPFAM" id="SSF53850">
    <property type="entry name" value="Periplasmic binding protein-like II"/>
    <property type="match status" value="1"/>
</dbReference>
<dbReference type="AlphaFoldDB" id="A0A5Q4ZQT2"/>
<protein>
    <submittedName>
        <fullName evidence="6">HTH-type transcriptional regulator PgrR</fullName>
    </submittedName>
</protein>
<dbReference type="Pfam" id="PF03466">
    <property type="entry name" value="LysR_substrate"/>
    <property type="match status" value="1"/>
</dbReference>
<dbReference type="SUPFAM" id="SSF46785">
    <property type="entry name" value="Winged helix' DNA-binding domain"/>
    <property type="match status" value="1"/>
</dbReference>
<dbReference type="EMBL" id="LR721750">
    <property type="protein sequence ID" value="VVV03702.1"/>
    <property type="molecule type" value="Genomic_DNA"/>
</dbReference>
<evidence type="ECO:0000256" key="1">
    <source>
        <dbReference type="ARBA" id="ARBA00009437"/>
    </source>
</evidence>
<reference evidence="6" key="1">
    <citation type="submission" date="2019-09" db="EMBL/GenBank/DDBJ databases">
        <authorList>
            <person name="Hjerde E."/>
        </authorList>
    </citation>
    <scope>NUCLEOTIDE SEQUENCE</scope>
    <source>
        <strain evidence="6">06/09/160</strain>
    </source>
</reference>
<dbReference type="PROSITE" id="PS50931">
    <property type="entry name" value="HTH_LYSR"/>
    <property type="match status" value="1"/>
</dbReference>
<evidence type="ECO:0000256" key="3">
    <source>
        <dbReference type="ARBA" id="ARBA00023125"/>
    </source>
</evidence>
<keyword evidence="2" id="KW-0805">Transcription regulation</keyword>
<evidence type="ECO:0000259" key="5">
    <source>
        <dbReference type="PROSITE" id="PS50931"/>
    </source>
</evidence>
<name>A0A5Q4ZQT2_9GAMM</name>
<sequence>MDRLSALKVFITIVEQGSLSGAAKLLDIERTKVSRYLSELEDWVGTRLLHRTTRNQSLTQAGEKTLQRAYQIDFLTGDINTIIDRQNDTLSGRLRITSSYAMVDVFLLEAINEFCTLWPQVKIELIVADKHINLIEDGIDLAVRISNDLDPNIVAKKIGICRSVIVASPQYLLANEVEITTPKSLIEHNCLSFSYFGKHEWSFYRENENENVAISGRLIANNSNILLKATLDGAGISYQPLACAWPLIQSGKLVQLLTDWEAKNLDVHLVYSNRKQMTLLHRRFIDFVSNKMSLNSLWN</sequence>
<evidence type="ECO:0000256" key="2">
    <source>
        <dbReference type="ARBA" id="ARBA00023015"/>
    </source>
</evidence>
<gene>
    <name evidence="6" type="primary">pgrR_1</name>
    <name evidence="6" type="ORF">AW0309160_01085</name>
</gene>
<evidence type="ECO:0000313" key="6">
    <source>
        <dbReference type="EMBL" id="VVV03702.1"/>
    </source>
</evidence>
<dbReference type="PANTHER" id="PTHR30537:SF35">
    <property type="entry name" value="TRANSCRIPTIONAL REGULATORY PROTEIN"/>
    <property type="match status" value="1"/>
</dbReference>
<dbReference type="InterPro" id="IPR058163">
    <property type="entry name" value="LysR-type_TF_proteobact-type"/>
</dbReference>
<comment type="similarity">
    <text evidence="1">Belongs to the LysR transcriptional regulatory family.</text>
</comment>
<dbReference type="GO" id="GO:0006351">
    <property type="term" value="P:DNA-templated transcription"/>
    <property type="evidence" value="ECO:0007669"/>
    <property type="project" value="TreeGrafter"/>
</dbReference>
<dbReference type="CDD" id="cd08422">
    <property type="entry name" value="PBP2_CrgA_like"/>
    <property type="match status" value="1"/>
</dbReference>
<feature type="domain" description="HTH lysR-type" evidence="5">
    <location>
        <begin position="1"/>
        <end position="59"/>
    </location>
</feature>
<dbReference type="GO" id="GO:0043565">
    <property type="term" value="F:sequence-specific DNA binding"/>
    <property type="evidence" value="ECO:0007669"/>
    <property type="project" value="TreeGrafter"/>
</dbReference>
<dbReference type="Gene3D" id="1.10.10.10">
    <property type="entry name" value="Winged helix-like DNA-binding domain superfamily/Winged helix DNA-binding domain"/>
    <property type="match status" value="1"/>
</dbReference>
<dbReference type="InterPro" id="IPR036390">
    <property type="entry name" value="WH_DNA-bd_sf"/>
</dbReference>
<dbReference type="GO" id="GO:0003700">
    <property type="term" value="F:DNA-binding transcription factor activity"/>
    <property type="evidence" value="ECO:0007669"/>
    <property type="project" value="InterPro"/>
</dbReference>
<dbReference type="InterPro" id="IPR005119">
    <property type="entry name" value="LysR_subst-bd"/>
</dbReference>
<dbReference type="InterPro" id="IPR036388">
    <property type="entry name" value="WH-like_DNA-bd_sf"/>
</dbReference>
<dbReference type="Pfam" id="PF00126">
    <property type="entry name" value="HTH_1"/>
    <property type="match status" value="1"/>
</dbReference>
<evidence type="ECO:0000256" key="4">
    <source>
        <dbReference type="ARBA" id="ARBA00023163"/>
    </source>
</evidence>
<keyword evidence="4" id="KW-0804">Transcription</keyword>
<keyword evidence="3" id="KW-0238">DNA-binding</keyword>
<dbReference type="Gene3D" id="3.40.190.290">
    <property type="match status" value="1"/>
</dbReference>